<keyword evidence="3" id="KW-1185">Reference proteome</keyword>
<dbReference type="EMBL" id="VKGK01000030">
    <property type="protein sequence ID" value="TRY12589.1"/>
    <property type="molecule type" value="Genomic_DNA"/>
</dbReference>
<name>A0A553JJE4_SHEHA</name>
<evidence type="ECO:0000313" key="2">
    <source>
        <dbReference type="EMBL" id="TRY12589.1"/>
    </source>
</evidence>
<feature type="domain" description="RES" evidence="1">
    <location>
        <begin position="223"/>
        <end position="378"/>
    </location>
</feature>
<dbReference type="Pfam" id="PF18870">
    <property type="entry name" value="HEPN_RES_NTD1"/>
    <property type="match status" value="1"/>
</dbReference>
<dbReference type="Pfam" id="PF08808">
    <property type="entry name" value="RES"/>
    <property type="match status" value="1"/>
</dbReference>
<gene>
    <name evidence="2" type="ORF">FN961_19730</name>
</gene>
<dbReference type="AlphaFoldDB" id="A0A553JJE4"/>
<sequence length="400" mass="45205">MSLGRAKHFAMEQEERGFSSVGDKYVCSTCVGDKGLGRFIKDNGDKSQCTYCQGKHSIVLHFDELMQFILECLSQEYGDPNNVGVAWDNGWVGEVYDTYDFLDEIGISIENMDFQDDIIDSLSDRQWCKSDFYNLSPELVLSYGWKEFVDTVKHKSRYVFYRVPDESDFRGHEEIPPSYFLDALCGVIDSLSLYKKIEVGTKLTRVRIHKKDEKFTKAAELGPPPVEYASYPNRMSPSGIPMFYGAFNLKTALAETYTPDGECKVGTVGKFETVKELTLVDLSKLPPIKGIFSGASRTYWHGLSFLVEFLDDFTAPVSKDGREHIDYVPTQVVSEHLRFIHKTGENVSIDGIIYPSSKDHGKKAVVLFCDNGSCSDESTVNDDTLLKLTKVSRVNPERYI</sequence>
<reference evidence="3" key="1">
    <citation type="submission" date="2019-07" db="EMBL/GenBank/DDBJ databases">
        <title>Shewanella sp. YLB-08 draft genomic sequence.</title>
        <authorList>
            <person name="Yu L."/>
        </authorList>
    </citation>
    <scope>NUCLEOTIDE SEQUENCE [LARGE SCALE GENOMIC DNA]</scope>
    <source>
        <strain evidence="3">JCM 20706</strain>
    </source>
</reference>
<comment type="caution">
    <text evidence="2">The sequence shown here is derived from an EMBL/GenBank/DDBJ whole genome shotgun (WGS) entry which is preliminary data.</text>
</comment>
<organism evidence="2 3">
    <name type="scientific">Shewanella hanedai</name>
    <name type="common">Alteromonas hanedai</name>
    <dbReference type="NCBI Taxonomy" id="25"/>
    <lineage>
        <taxon>Bacteria</taxon>
        <taxon>Pseudomonadati</taxon>
        <taxon>Pseudomonadota</taxon>
        <taxon>Gammaproteobacteria</taxon>
        <taxon>Alteromonadales</taxon>
        <taxon>Shewanellaceae</taxon>
        <taxon>Shewanella</taxon>
    </lineage>
</organism>
<protein>
    <submittedName>
        <fullName evidence="2">RES domain-containing protein</fullName>
    </submittedName>
</protein>
<dbReference type="InterPro" id="IPR014914">
    <property type="entry name" value="RES_dom"/>
</dbReference>
<accession>A0A553JJE4</accession>
<dbReference type="OrthoDB" id="648213at2"/>
<evidence type="ECO:0000313" key="3">
    <source>
        <dbReference type="Proteomes" id="UP000318126"/>
    </source>
</evidence>
<proteinExistence type="predicted"/>
<dbReference type="SMART" id="SM00953">
    <property type="entry name" value="RES"/>
    <property type="match status" value="1"/>
</dbReference>
<dbReference type="InterPro" id="IPR041206">
    <property type="entry name" value="HEPN/RES_NTD1"/>
</dbReference>
<evidence type="ECO:0000259" key="1">
    <source>
        <dbReference type="SMART" id="SM00953"/>
    </source>
</evidence>
<dbReference type="Proteomes" id="UP000318126">
    <property type="component" value="Unassembled WGS sequence"/>
</dbReference>